<dbReference type="AlphaFoldDB" id="A0A3M7SBT6"/>
<organism evidence="1 2">
    <name type="scientific">Brachionus plicatilis</name>
    <name type="common">Marine rotifer</name>
    <name type="synonym">Brachionus muelleri</name>
    <dbReference type="NCBI Taxonomy" id="10195"/>
    <lineage>
        <taxon>Eukaryota</taxon>
        <taxon>Metazoa</taxon>
        <taxon>Spiralia</taxon>
        <taxon>Gnathifera</taxon>
        <taxon>Rotifera</taxon>
        <taxon>Eurotatoria</taxon>
        <taxon>Monogononta</taxon>
        <taxon>Pseudotrocha</taxon>
        <taxon>Ploima</taxon>
        <taxon>Brachionidae</taxon>
        <taxon>Brachionus</taxon>
    </lineage>
</organism>
<accession>A0A3M7SBT6</accession>
<protein>
    <submittedName>
        <fullName evidence="1">Uncharacterized protein</fullName>
    </submittedName>
</protein>
<gene>
    <name evidence="1" type="ORF">BpHYR1_014235</name>
</gene>
<evidence type="ECO:0000313" key="2">
    <source>
        <dbReference type="Proteomes" id="UP000276133"/>
    </source>
</evidence>
<dbReference type="Proteomes" id="UP000276133">
    <property type="component" value="Unassembled WGS sequence"/>
</dbReference>
<reference evidence="1 2" key="1">
    <citation type="journal article" date="2018" name="Sci. Rep.">
        <title>Genomic signatures of local adaptation to the degree of environmental predictability in rotifers.</title>
        <authorList>
            <person name="Franch-Gras L."/>
            <person name="Hahn C."/>
            <person name="Garcia-Roger E.M."/>
            <person name="Carmona M.J."/>
            <person name="Serra M."/>
            <person name="Gomez A."/>
        </authorList>
    </citation>
    <scope>NUCLEOTIDE SEQUENCE [LARGE SCALE GENOMIC DNA]</scope>
    <source>
        <strain evidence="1">HYR1</strain>
    </source>
</reference>
<sequence>MKNSWELNILSLEFAIDCIRDLHGSVPTVGYFRFNQDIKCVIVYQRADQTVFSALEYTIQDKY</sequence>
<dbReference type="EMBL" id="REGN01001667">
    <property type="protein sequence ID" value="RNA33232.1"/>
    <property type="molecule type" value="Genomic_DNA"/>
</dbReference>
<comment type="caution">
    <text evidence="1">The sequence shown here is derived from an EMBL/GenBank/DDBJ whole genome shotgun (WGS) entry which is preliminary data.</text>
</comment>
<proteinExistence type="predicted"/>
<evidence type="ECO:0000313" key="1">
    <source>
        <dbReference type="EMBL" id="RNA33232.1"/>
    </source>
</evidence>
<keyword evidence="2" id="KW-1185">Reference proteome</keyword>
<name>A0A3M7SBT6_BRAPC</name>